<evidence type="ECO:0000313" key="1">
    <source>
        <dbReference type="EMBL" id="MTU42024.1"/>
    </source>
</evidence>
<dbReference type="Pfam" id="PF06074">
    <property type="entry name" value="Portal_Mu"/>
    <property type="match status" value="1"/>
</dbReference>
<organism evidence="1 2">
    <name type="scientific">Parabacteroides merdae</name>
    <dbReference type="NCBI Taxonomy" id="46503"/>
    <lineage>
        <taxon>Bacteria</taxon>
        <taxon>Pseudomonadati</taxon>
        <taxon>Bacteroidota</taxon>
        <taxon>Bacteroidia</taxon>
        <taxon>Bacteroidales</taxon>
        <taxon>Tannerellaceae</taxon>
        <taxon>Parabacteroides</taxon>
    </lineage>
</organism>
<feature type="non-terminal residue" evidence="1">
    <location>
        <position position="135"/>
    </location>
</feature>
<dbReference type="Proteomes" id="UP000434916">
    <property type="component" value="Unassembled WGS sequence"/>
</dbReference>
<name>A0ABW9SGQ7_9BACT</name>
<dbReference type="EMBL" id="WNCN01000102">
    <property type="protein sequence ID" value="MTU42024.1"/>
    <property type="molecule type" value="Genomic_DNA"/>
</dbReference>
<proteinExistence type="predicted"/>
<comment type="caution">
    <text evidence="1">The sequence shown here is derived from an EMBL/GenBank/DDBJ whole genome shotgun (WGS) entry which is preliminary data.</text>
</comment>
<accession>A0ABW9SGQ7</accession>
<sequence>MGRRKKNTGRITVGGNLRRPGITGTQTIVLTQPRRFGIDIADMTAAIRAFENVDYSRRFKLYDLYSDILMDTHLSSVIDKRVEAVLALDIEFQRDGKPDERINEQLQSPWFRRCIEDILAARWWGFSLMQFYREG</sequence>
<dbReference type="InterPro" id="IPR009279">
    <property type="entry name" value="Portal_Mu"/>
</dbReference>
<reference evidence="1 2" key="1">
    <citation type="journal article" date="2019" name="Nat. Med.">
        <title>A library of human gut bacterial isolates paired with longitudinal multiomics data enables mechanistic microbiome research.</title>
        <authorList>
            <person name="Poyet M."/>
            <person name="Groussin M."/>
            <person name="Gibbons S.M."/>
            <person name="Avila-Pacheco J."/>
            <person name="Jiang X."/>
            <person name="Kearney S.M."/>
            <person name="Perrotta A.R."/>
            <person name="Berdy B."/>
            <person name="Zhao S."/>
            <person name="Lieberman T.D."/>
            <person name="Swanson P.K."/>
            <person name="Smith M."/>
            <person name="Roesemann S."/>
            <person name="Alexander J.E."/>
            <person name="Rich S.A."/>
            <person name="Livny J."/>
            <person name="Vlamakis H."/>
            <person name="Clish C."/>
            <person name="Bullock K."/>
            <person name="Deik A."/>
            <person name="Scott J."/>
            <person name="Pierce K.A."/>
            <person name="Xavier R.J."/>
            <person name="Alm E.J."/>
        </authorList>
    </citation>
    <scope>NUCLEOTIDE SEQUENCE [LARGE SCALE GENOMIC DNA]</scope>
    <source>
        <strain evidence="1 2">BIOML-A29</strain>
    </source>
</reference>
<keyword evidence="2" id="KW-1185">Reference proteome</keyword>
<protein>
    <submittedName>
        <fullName evidence="1">Uncharacterized protein</fullName>
    </submittedName>
</protein>
<gene>
    <name evidence="1" type="ORF">GMD82_21925</name>
</gene>
<evidence type="ECO:0000313" key="2">
    <source>
        <dbReference type="Proteomes" id="UP000434916"/>
    </source>
</evidence>